<evidence type="ECO:0000256" key="4">
    <source>
        <dbReference type="ARBA" id="ARBA00022475"/>
    </source>
</evidence>
<evidence type="ECO:0000256" key="1">
    <source>
        <dbReference type="ARBA" id="ARBA00004429"/>
    </source>
</evidence>
<accession>A0A921JDR5</accession>
<dbReference type="Pfam" id="PF01554">
    <property type="entry name" value="MatE"/>
    <property type="match status" value="2"/>
</dbReference>
<dbReference type="InterPro" id="IPR050222">
    <property type="entry name" value="MATE_MdtK"/>
</dbReference>
<dbReference type="Proteomes" id="UP000742631">
    <property type="component" value="Unassembled WGS sequence"/>
</dbReference>
<evidence type="ECO:0000256" key="2">
    <source>
        <dbReference type="ARBA" id="ARBA00022448"/>
    </source>
</evidence>
<dbReference type="AlphaFoldDB" id="A0A921JDR5"/>
<dbReference type="InterPro" id="IPR002528">
    <property type="entry name" value="MATE_fam"/>
</dbReference>
<sequence>MTFSPSLAAEGLGRPPASPWRDELRATLKLSAPLVLINLAQHGLVASNAVLLGRLGAEPIAAGALATSLYLLLFIGGIGLTSSVAPLVAEAIGRAAGQQEEGEVRRTVRAGLWVGFLVTMALMPVLWFTEALLGLLHQDPAVARDAGAYMRVLQWWMVPALAFMVLKGALAALQRPGPPLAVSLTALPLNLALGAFLAFGPPDLGIVGVALGTVVTEFLALGALVGAIRLDRHLHRHRMFARLWQLDTARLARVVRVGLPMGVAGIAEAGLFEAATVAMGTFGTVPLAAHAITLQIAATCFMVPNGIGQAATVRVGRAFGAADQAGLRRAGAVALWLGFGFMVACALVQTLAPHALIGLFLDAEAPGATDVFPVAAGFLIFSALFAISDGVQSVALGALRGLQDTRVPMVIALLGYWGIGVPLGAVLAWGAGMGGRGIWAGFCAGLLAVSVSLVLRWRRLSAAPPRVASAQAEAGRNRA</sequence>
<dbReference type="GO" id="GO:0005886">
    <property type="term" value="C:plasma membrane"/>
    <property type="evidence" value="ECO:0007669"/>
    <property type="project" value="UniProtKB-SubCell"/>
</dbReference>
<keyword evidence="2" id="KW-0813">Transport</keyword>
<feature type="transmembrane region" description="Helical" evidence="10">
    <location>
        <begin position="110"/>
        <end position="133"/>
    </location>
</feature>
<name>A0A921JDR5_9HYPH</name>
<reference evidence="11" key="2">
    <citation type="submission" date="2021-09" db="EMBL/GenBank/DDBJ databases">
        <authorList>
            <person name="Gilroy R."/>
        </authorList>
    </citation>
    <scope>NUCLEOTIDE SEQUENCE</scope>
    <source>
        <strain evidence="11">316</strain>
    </source>
</reference>
<feature type="transmembrane region" description="Helical" evidence="10">
    <location>
        <begin position="180"/>
        <end position="200"/>
    </location>
</feature>
<dbReference type="CDD" id="cd13131">
    <property type="entry name" value="MATE_NorM_like"/>
    <property type="match status" value="1"/>
</dbReference>
<feature type="transmembrane region" description="Helical" evidence="10">
    <location>
        <begin position="372"/>
        <end position="399"/>
    </location>
</feature>
<keyword evidence="7" id="KW-0406">Ion transport</keyword>
<dbReference type="GO" id="GO:0006811">
    <property type="term" value="P:monoatomic ion transport"/>
    <property type="evidence" value="ECO:0007669"/>
    <property type="project" value="UniProtKB-KW"/>
</dbReference>
<protein>
    <recommendedName>
        <fullName evidence="9">Multidrug-efflux transporter</fullName>
    </recommendedName>
</protein>
<keyword evidence="3" id="KW-0050">Antiport</keyword>
<reference evidence="11" key="1">
    <citation type="journal article" date="2021" name="PeerJ">
        <title>Extensive microbial diversity within the chicken gut microbiome revealed by metagenomics and culture.</title>
        <authorList>
            <person name="Gilroy R."/>
            <person name="Ravi A."/>
            <person name="Getino M."/>
            <person name="Pursley I."/>
            <person name="Horton D.L."/>
            <person name="Alikhan N.F."/>
            <person name="Baker D."/>
            <person name="Gharbi K."/>
            <person name="Hall N."/>
            <person name="Watson M."/>
            <person name="Adriaenssens E.M."/>
            <person name="Foster-Nyarko E."/>
            <person name="Jarju S."/>
            <person name="Secka A."/>
            <person name="Antonio M."/>
            <person name="Oren A."/>
            <person name="Chaudhuri R.R."/>
            <person name="La Ragione R."/>
            <person name="Hildebrand F."/>
            <person name="Pallen M.J."/>
        </authorList>
    </citation>
    <scope>NUCLEOTIDE SEQUENCE</scope>
    <source>
        <strain evidence="11">316</strain>
    </source>
</reference>
<proteinExistence type="predicted"/>
<dbReference type="EMBL" id="DYYG01000007">
    <property type="protein sequence ID" value="HJE22359.1"/>
    <property type="molecule type" value="Genomic_DNA"/>
</dbReference>
<evidence type="ECO:0000313" key="12">
    <source>
        <dbReference type="Proteomes" id="UP000742631"/>
    </source>
</evidence>
<feature type="transmembrane region" description="Helical" evidence="10">
    <location>
        <begin position="411"/>
        <end position="431"/>
    </location>
</feature>
<dbReference type="NCBIfam" id="TIGR00797">
    <property type="entry name" value="matE"/>
    <property type="match status" value="1"/>
</dbReference>
<feature type="transmembrane region" description="Helical" evidence="10">
    <location>
        <begin position="153"/>
        <end position="173"/>
    </location>
</feature>
<feature type="transmembrane region" description="Helical" evidence="10">
    <location>
        <begin position="206"/>
        <end position="230"/>
    </location>
</feature>
<organism evidence="11 12">
    <name type="scientific">Methylorubrum populi</name>
    <dbReference type="NCBI Taxonomy" id="223967"/>
    <lineage>
        <taxon>Bacteria</taxon>
        <taxon>Pseudomonadati</taxon>
        <taxon>Pseudomonadota</taxon>
        <taxon>Alphaproteobacteria</taxon>
        <taxon>Hyphomicrobiales</taxon>
        <taxon>Methylobacteriaceae</taxon>
        <taxon>Methylorubrum</taxon>
    </lineage>
</organism>
<evidence type="ECO:0000256" key="7">
    <source>
        <dbReference type="ARBA" id="ARBA00023065"/>
    </source>
</evidence>
<dbReference type="PANTHER" id="PTHR43298">
    <property type="entry name" value="MULTIDRUG RESISTANCE PROTEIN NORM-RELATED"/>
    <property type="match status" value="1"/>
</dbReference>
<comment type="caution">
    <text evidence="11">The sequence shown here is derived from an EMBL/GenBank/DDBJ whole genome shotgun (WGS) entry which is preliminary data.</text>
</comment>
<keyword evidence="4" id="KW-1003">Cell membrane</keyword>
<dbReference type="GO" id="GO:0015297">
    <property type="term" value="F:antiporter activity"/>
    <property type="evidence" value="ECO:0007669"/>
    <property type="project" value="UniProtKB-KW"/>
</dbReference>
<dbReference type="GO" id="GO:0042910">
    <property type="term" value="F:xenobiotic transmembrane transporter activity"/>
    <property type="evidence" value="ECO:0007669"/>
    <property type="project" value="InterPro"/>
</dbReference>
<keyword evidence="5 10" id="KW-0812">Transmembrane</keyword>
<feature type="transmembrane region" description="Helical" evidence="10">
    <location>
        <begin position="69"/>
        <end position="89"/>
    </location>
</feature>
<comment type="subcellular location">
    <subcellularLocation>
        <location evidence="1">Cell inner membrane</location>
        <topology evidence="1">Multi-pass membrane protein</topology>
    </subcellularLocation>
</comment>
<keyword evidence="6 10" id="KW-1133">Transmembrane helix</keyword>
<feature type="transmembrane region" description="Helical" evidence="10">
    <location>
        <begin position="437"/>
        <end position="457"/>
    </location>
</feature>
<evidence type="ECO:0000256" key="6">
    <source>
        <dbReference type="ARBA" id="ARBA00022989"/>
    </source>
</evidence>
<dbReference type="InterPro" id="IPR048279">
    <property type="entry name" value="MdtK-like"/>
</dbReference>
<evidence type="ECO:0000256" key="9">
    <source>
        <dbReference type="ARBA" id="ARBA00031636"/>
    </source>
</evidence>
<evidence type="ECO:0000256" key="3">
    <source>
        <dbReference type="ARBA" id="ARBA00022449"/>
    </source>
</evidence>
<evidence type="ECO:0000256" key="5">
    <source>
        <dbReference type="ARBA" id="ARBA00022692"/>
    </source>
</evidence>
<gene>
    <name evidence="11" type="ORF">K8W01_01695</name>
</gene>
<keyword evidence="8 10" id="KW-0472">Membrane</keyword>
<evidence type="ECO:0000313" key="11">
    <source>
        <dbReference type="EMBL" id="HJE22359.1"/>
    </source>
</evidence>
<dbReference type="PANTHER" id="PTHR43298:SF2">
    <property type="entry name" value="FMN_FAD EXPORTER YEEO-RELATED"/>
    <property type="match status" value="1"/>
</dbReference>
<feature type="transmembrane region" description="Helical" evidence="10">
    <location>
        <begin position="333"/>
        <end position="352"/>
    </location>
</feature>
<evidence type="ECO:0000256" key="10">
    <source>
        <dbReference type="SAM" id="Phobius"/>
    </source>
</evidence>
<dbReference type="PIRSF" id="PIRSF006603">
    <property type="entry name" value="DinF"/>
    <property type="match status" value="1"/>
</dbReference>
<evidence type="ECO:0000256" key="8">
    <source>
        <dbReference type="ARBA" id="ARBA00023136"/>
    </source>
</evidence>